<dbReference type="InterPro" id="IPR047122">
    <property type="entry name" value="Trans-enoyl_RdTase-like"/>
</dbReference>
<evidence type="ECO:0000259" key="3">
    <source>
        <dbReference type="SMART" id="SM00829"/>
    </source>
</evidence>
<accession>A0A9P9HCV2</accession>
<dbReference type="Gene3D" id="3.40.50.720">
    <property type="entry name" value="NAD(P)-binding Rossmann-like Domain"/>
    <property type="match status" value="1"/>
</dbReference>
<reference evidence="4" key="1">
    <citation type="journal article" date="2021" name="Nat. Commun.">
        <title>Genetic determinants of endophytism in the Arabidopsis root mycobiome.</title>
        <authorList>
            <person name="Mesny F."/>
            <person name="Miyauchi S."/>
            <person name="Thiergart T."/>
            <person name="Pickel B."/>
            <person name="Atanasova L."/>
            <person name="Karlsson M."/>
            <person name="Huettel B."/>
            <person name="Barry K.W."/>
            <person name="Haridas S."/>
            <person name="Chen C."/>
            <person name="Bauer D."/>
            <person name="Andreopoulos W."/>
            <person name="Pangilinan J."/>
            <person name="LaButti K."/>
            <person name="Riley R."/>
            <person name="Lipzen A."/>
            <person name="Clum A."/>
            <person name="Drula E."/>
            <person name="Henrissat B."/>
            <person name="Kohler A."/>
            <person name="Grigoriev I.V."/>
            <person name="Martin F.M."/>
            <person name="Hacquard S."/>
        </authorList>
    </citation>
    <scope>NUCLEOTIDE SEQUENCE</scope>
    <source>
        <strain evidence="4">MPI-CAGE-AT-0023</strain>
    </source>
</reference>
<comment type="caution">
    <text evidence="4">The sequence shown here is derived from an EMBL/GenBank/DDBJ whole genome shotgun (WGS) entry which is preliminary data.</text>
</comment>
<dbReference type="PANTHER" id="PTHR45348:SF2">
    <property type="entry name" value="ZINC-TYPE ALCOHOL DEHYDROGENASE-LIKE PROTEIN C2E1P3.01"/>
    <property type="match status" value="1"/>
</dbReference>
<dbReference type="Pfam" id="PF00107">
    <property type="entry name" value="ADH_zinc_N"/>
    <property type="match status" value="1"/>
</dbReference>
<dbReference type="RefSeq" id="XP_046050735.1">
    <property type="nucleotide sequence ID" value="XM_046201109.1"/>
</dbReference>
<dbReference type="AlphaFoldDB" id="A0A9P9HCV2"/>
<dbReference type="SMART" id="SM00829">
    <property type="entry name" value="PKS_ER"/>
    <property type="match status" value="1"/>
</dbReference>
<dbReference type="InterPro" id="IPR013149">
    <property type="entry name" value="ADH-like_C"/>
</dbReference>
<dbReference type="OrthoDB" id="48317at2759"/>
<organism evidence="4 5">
    <name type="scientific">Fusarium redolens</name>
    <dbReference type="NCBI Taxonomy" id="48865"/>
    <lineage>
        <taxon>Eukaryota</taxon>
        <taxon>Fungi</taxon>
        <taxon>Dikarya</taxon>
        <taxon>Ascomycota</taxon>
        <taxon>Pezizomycotina</taxon>
        <taxon>Sordariomycetes</taxon>
        <taxon>Hypocreomycetidae</taxon>
        <taxon>Hypocreales</taxon>
        <taxon>Nectriaceae</taxon>
        <taxon>Fusarium</taxon>
        <taxon>Fusarium redolens species complex</taxon>
    </lineage>
</organism>
<dbReference type="InterPro" id="IPR013154">
    <property type="entry name" value="ADH-like_N"/>
</dbReference>
<dbReference type="InterPro" id="IPR011032">
    <property type="entry name" value="GroES-like_sf"/>
</dbReference>
<proteinExistence type="inferred from homology"/>
<feature type="domain" description="Enoyl reductase (ER)" evidence="3">
    <location>
        <begin position="10"/>
        <end position="289"/>
    </location>
</feature>
<keyword evidence="2" id="KW-0560">Oxidoreductase</keyword>
<keyword evidence="5" id="KW-1185">Reference proteome</keyword>
<dbReference type="Pfam" id="PF08240">
    <property type="entry name" value="ADH_N"/>
    <property type="match status" value="1"/>
</dbReference>
<protein>
    <submittedName>
        <fullName evidence="4">Chaperonin 10-like protein</fullName>
    </submittedName>
</protein>
<dbReference type="SUPFAM" id="SSF51735">
    <property type="entry name" value="NAD(P)-binding Rossmann-fold domains"/>
    <property type="match status" value="1"/>
</dbReference>
<dbReference type="GeneID" id="70231063"/>
<dbReference type="SUPFAM" id="SSF50129">
    <property type="entry name" value="GroES-like"/>
    <property type="match status" value="1"/>
</dbReference>
<sequence length="343" mass="36242">MSGNKAAWISAPSDYPFQVKEARMPTAGPGEIVIKNAVVSINPVDWKIQYHGRYLSEYPFILGEDAAGIVEQVGAGVTRFKKGDRVIAHCHGLLTKNPANSAFQHYPAAMDKLASLIPEGMTFEEAVVLPLAISTASAGLYDPAILNLPLPYPTGCNDATGKTILIWGGASSVGVIAIQLAAASGATVITTASPANHDFVCSLGASRVFDYRSATVIEDIVGVLKTTPSYGVFDAIGADASFDAISAILDKLGEYLPVATVIATDKATDKYKPKYVVAFSIIQEPTKHIGEWIWSNYVPKALANGSFKAKPDASVVGHGLESIQGALDVHRKGVSAKKIIVTL</sequence>
<name>A0A9P9HCV2_FUSRE</name>
<dbReference type="Gene3D" id="3.90.180.10">
    <property type="entry name" value="Medium-chain alcohol dehydrogenases, catalytic domain"/>
    <property type="match status" value="1"/>
</dbReference>
<dbReference type="GO" id="GO:0016651">
    <property type="term" value="F:oxidoreductase activity, acting on NAD(P)H"/>
    <property type="evidence" value="ECO:0007669"/>
    <property type="project" value="InterPro"/>
</dbReference>
<evidence type="ECO:0000313" key="5">
    <source>
        <dbReference type="Proteomes" id="UP000720189"/>
    </source>
</evidence>
<evidence type="ECO:0000313" key="4">
    <source>
        <dbReference type="EMBL" id="KAH7255166.1"/>
    </source>
</evidence>
<dbReference type="CDD" id="cd08249">
    <property type="entry name" value="enoyl_reductase_like"/>
    <property type="match status" value="1"/>
</dbReference>
<evidence type="ECO:0000256" key="1">
    <source>
        <dbReference type="ARBA" id="ARBA00008072"/>
    </source>
</evidence>
<dbReference type="PANTHER" id="PTHR45348">
    <property type="entry name" value="HYPOTHETICAL OXIDOREDUCTASE (EUROFUNG)"/>
    <property type="match status" value="1"/>
</dbReference>
<dbReference type="InterPro" id="IPR036291">
    <property type="entry name" value="NAD(P)-bd_dom_sf"/>
</dbReference>
<gene>
    <name evidence="4" type="ORF">BKA55DRAFT_725382</name>
</gene>
<comment type="similarity">
    <text evidence="1">Belongs to the zinc-containing alcohol dehydrogenase family.</text>
</comment>
<evidence type="ECO:0000256" key="2">
    <source>
        <dbReference type="ARBA" id="ARBA00023002"/>
    </source>
</evidence>
<dbReference type="InterPro" id="IPR020843">
    <property type="entry name" value="ER"/>
</dbReference>
<dbReference type="Proteomes" id="UP000720189">
    <property type="component" value="Unassembled WGS sequence"/>
</dbReference>
<dbReference type="EMBL" id="JAGMUX010000006">
    <property type="protein sequence ID" value="KAH7255166.1"/>
    <property type="molecule type" value="Genomic_DNA"/>
</dbReference>